<comment type="caution">
    <text evidence="1">The sequence shown here is derived from an EMBL/GenBank/DDBJ whole genome shotgun (WGS) entry which is preliminary data.</text>
</comment>
<organism evidence="1 3">
    <name type="scientific">Phytophthora infestans</name>
    <name type="common">Potato late blight agent</name>
    <name type="synonym">Botrytis infestans</name>
    <dbReference type="NCBI Taxonomy" id="4787"/>
    <lineage>
        <taxon>Eukaryota</taxon>
        <taxon>Sar</taxon>
        <taxon>Stramenopiles</taxon>
        <taxon>Oomycota</taxon>
        <taxon>Peronosporomycetes</taxon>
        <taxon>Peronosporales</taxon>
        <taxon>Peronosporaceae</taxon>
        <taxon>Phytophthora</taxon>
    </lineage>
</organism>
<dbReference type="Proteomes" id="UP000602510">
    <property type="component" value="Unassembled WGS sequence"/>
</dbReference>
<name>A0A833SRN0_PHYIN</name>
<sequence>MHSTLKWSESSFDSFARTCFALTSYHTDINPLRDNGRFYRSVMKRYASMAERERSRRAAIQRRYRRRRDARLAADLNIRTRLSFSPSLSSANSQ</sequence>
<dbReference type="AlphaFoldDB" id="A0A833SRN0"/>
<evidence type="ECO:0000313" key="1">
    <source>
        <dbReference type="EMBL" id="KAF4036718.1"/>
    </source>
</evidence>
<accession>A0A833SRN0</accession>
<dbReference type="EMBL" id="JAACNO010003074">
    <property type="protein sequence ID" value="KAF4128682.1"/>
    <property type="molecule type" value="Genomic_DNA"/>
</dbReference>
<keyword evidence="3" id="KW-1185">Reference proteome</keyword>
<protein>
    <submittedName>
        <fullName evidence="1">Uncharacterized protein</fullName>
    </submittedName>
</protein>
<dbReference type="Proteomes" id="UP000704712">
    <property type="component" value="Unassembled WGS sequence"/>
</dbReference>
<dbReference type="EMBL" id="WSZM01000264">
    <property type="protein sequence ID" value="KAF4036718.1"/>
    <property type="molecule type" value="Genomic_DNA"/>
</dbReference>
<evidence type="ECO:0000313" key="3">
    <source>
        <dbReference type="Proteomes" id="UP000602510"/>
    </source>
</evidence>
<gene>
    <name evidence="1" type="ORF">GN244_ATG11430</name>
    <name evidence="2" type="ORF">GN958_ATG22104</name>
</gene>
<evidence type="ECO:0000313" key="2">
    <source>
        <dbReference type="EMBL" id="KAF4128682.1"/>
    </source>
</evidence>
<reference evidence="1" key="1">
    <citation type="submission" date="2020-04" db="EMBL/GenBank/DDBJ databases">
        <title>Hybrid Assembly of Korean Phytophthora infestans isolates.</title>
        <authorList>
            <person name="Prokchorchik M."/>
            <person name="Lee Y."/>
            <person name="Seo J."/>
            <person name="Cho J.-H."/>
            <person name="Park Y.-E."/>
            <person name="Jang D.-C."/>
            <person name="Im J.-S."/>
            <person name="Choi J.-G."/>
            <person name="Park H.-J."/>
            <person name="Lee G.-B."/>
            <person name="Lee Y.-G."/>
            <person name="Hong S.-Y."/>
            <person name="Cho K."/>
            <person name="Sohn K.H."/>
        </authorList>
    </citation>
    <scope>NUCLEOTIDE SEQUENCE</scope>
    <source>
        <strain evidence="1">KR_1_A1</strain>
        <strain evidence="2">KR_2_A2</strain>
    </source>
</reference>
<proteinExistence type="predicted"/>